<dbReference type="CDD" id="cd06261">
    <property type="entry name" value="TM_PBP2"/>
    <property type="match status" value="1"/>
</dbReference>
<reference evidence="9" key="1">
    <citation type="journal article" date="2019" name="Int. J. Syst. Evol. Microbiol.">
        <title>The Global Catalogue of Microorganisms (GCM) 10K type strain sequencing project: providing services to taxonomists for standard genome sequencing and annotation.</title>
        <authorList>
            <consortium name="The Broad Institute Genomics Platform"/>
            <consortium name="The Broad Institute Genome Sequencing Center for Infectious Disease"/>
            <person name="Wu L."/>
            <person name="Ma J."/>
        </authorList>
    </citation>
    <scope>NUCLEOTIDE SEQUENCE [LARGE SCALE GENOMIC DNA]</scope>
    <source>
        <strain evidence="9">CGMCC 1.16306</strain>
    </source>
</reference>
<feature type="transmembrane region" description="Helical" evidence="6">
    <location>
        <begin position="83"/>
        <end position="111"/>
    </location>
</feature>
<evidence type="ECO:0000313" key="8">
    <source>
        <dbReference type="EMBL" id="MFC4619904.1"/>
    </source>
</evidence>
<feature type="transmembrane region" description="Helical" evidence="6">
    <location>
        <begin position="12"/>
        <end position="32"/>
    </location>
</feature>
<feature type="transmembrane region" description="Helical" evidence="6">
    <location>
        <begin position="214"/>
        <end position="237"/>
    </location>
</feature>
<dbReference type="EMBL" id="JBHSFW010000013">
    <property type="protein sequence ID" value="MFC4619904.1"/>
    <property type="molecule type" value="Genomic_DNA"/>
</dbReference>
<evidence type="ECO:0000256" key="3">
    <source>
        <dbReference type="ARBA" id="ARBA00022692"/>
    </source>
</evidence>
<keyword evidence="5 6" id="KW-0472">Membrane</keyword>
<keyword evidence="9" id="KW-1185">Reference proteome</keyword>
<dbReference type="PANTHER" id="PTHR43839:SF3">
    <property type="entry name" value="OLIGOPEPTIDE ABC TRANSPORTER, PERMEASE PROTEIN"/>
    <property type="match status" value="1"/>
</dbReference>
<evidence type="ECO:0000313" key="9">
    <source>
        <dbReference type="Proteomes" id="UP001596022"/>
    </source>
</evidence>
<evidence type="ECO:0000256" key="4">
    <source>
        <dbReference type="ARBA" id="ARBA00022989"/>
    </source>
</evidence>
<keyword evidence="2 6" id="KW-0813">Transport</keyword>
<dbReference type="InterPro" id="IPR000515">
    <property type="entry name" value="MetI-like"/>
</dbReference>
<comment type="similarity">
    <text evidence="6">Belongs to the binding-protein-dependent transport system permease family.</text>
</comment>
<keyword evidence="3 6" id="KW-0812">Transmembrane</keyword>
<dbReference type="PANTHER" id="PTHR43839">
    <property type="entry name" value="OPPC IN A BINDING PROTEIN-DEPENDENT TRANSPORT SYSTEM"/>
    <property type="match status" value="1"/>
</dbReference>
<name>A0ABV9GNS1_9BACL</name>
<comment type="subcellular location">
    <subcellularLocation>
        <location evidence="6">Cell membrane</location>
        <topology evidence="6">Multi-pass membrane protein</topology>
    </subcellularLocation>
    <subcellularLocation>
        <location evidence="1">Membrane</location>
        <topology evidence="1">Multi-pass membrane protein</topology>
    </subcellularLocation>
</comment>
<accession>A0ABV9GNS1</accession>
<feature type="domain" description="ABC transmembrane type-1" evidence="7">
    <location>
        <begin position="83"/>
        <end position="311"/>
    </location>
</feature>
<dbReference type="Proteomes" id="UP001596022">
    <property type="component" value="Unassembled WGS sequence"/>
</dbReference>
<organism evidence="8 9">
    <name type="scientific">Camelliibacillus cellulosilyticus</name>
    <dbReference type="NCBI Taxonomy" id="2174486"/>
    <lineage>
        <taxon>Bacteria</taxon>
        <taxon>Bacillati</taxon>
        <taxon>Bacillota</taxon>
        <taxon>Bacilli</taxon>
        <taxon>Bacillales</taxon>
        <taxon>Sporolactobacillaceae</taxon>
        <taxon>Camelliibacillus</taxon>
    </lineage>
</organism>
<dbReference type="Gene3D" id="1.10.3720.10">
    <property type="entry name" value="MetI-like"/>
    <property type="match status" value="1"/>
</dbReference>
<gene>
    <name evidence="8" type="ORF">ACFO4N_14420</name>
</gene>
<evidence type="ECO:0000259" key="7">
    <source>
        <dbReference type="PROSITE" id="PS50928"/>
    </source>
</evidence>
<evidence type="ECO:0000256" key="1">
    <source>
        <dbReference type="ARBA" id="ARBA00004141"/>
    </source>
</evidence>
<feature type="transmembrane region" description="Helical" evidence="6">
    <location>
        <begin position="293"/>
        <end position="314"/>
    </location>
</feature>
<feature type="transmembrane region" description="Helical" evidence="6">
    <location>
        <begin position="156"/>
        <end position="176"/>
    </location>
</feature>
<evidence type="ECO:0000256" key="5">
    <source>
        <dbReference type="ARBA" id="ARBA00023136"/>
    </source>
</evidence>
<sequence length="351" mass="39607">MAVLRIIKQPRFIIGFVILAALLAASFTYQSFVKPHYPIKTSYFIYNKTGELIGTSPFHPAKERPFGTDKSGVPYELRLIEGAKYTICLALGVAFVRFVGSLLLATILTFLNRKVYGAVYYLLNTFNYIPSTFLAFVILAPIDVIFVWNFTPMQQVVISFIVLCLIGLPNLTIQFAEEMRVVKRREFIVVAKTLGCGPFHIMFRHIFPYIRGKLIVIFNQQVVQILVILVALALVGVRVGGTVQDEVQEGTMNTGNPDPSVTQNSASSQEWSGLIEQYRDQVWGHNWLLYEPAIAFCVTIIAIQLMTSAIRRVVEREDFGIKWRKKSKPARGLPISEEAFAFVERGVKKEA</sequence>
<dbReference type="InterPro" id="IPR035906">
    <property type="entry name" value="MetI-like_sf"/>
</dbReference>
<dbReference type="PROSITE" id="PS50928">
    <property type="entry name" value="ABC_TM1"/>
    <property type="match status" value="1"/>
</dbReference>
<dbReference type="SUPFAM" id="SSF161098">
    <property type="entry name" value="MetI-like"/>
    <property type="match status" value="1"/>
</dbReference>
<dbReference type="RefSeq" id="WP_376846993.1">
    <property type="nucleotide sequence ID" value="NZ_JBHSFW010000013.1"/>
</dbReference>
<proteinExistence type="inferred from homology"/>
<dbReference type="Pfam" id="PF00528">
    <property type="entry name" value="BPD_transp_1"/>
    <property type="match status" value="1"/>
</dbReference>
<evidence type="ECO:0000256" key="6">
    <source>
        <dbReference type="RuleBase" id="RU363032"/>
    </source>
</evidence>
<comment type="caution">
    <text evidence="8">The sequence shown here is derived from an EMBL/GenBank/DDBJ whole genome shotgun (WGS) entry which is preliminary data.</text>
</comment>
<keyword evidence="4 6" id="KW-1133">Transmembrane helix</keyword>
<protein>
    <submittedName>
        <fullName evidence="8">ABC transporter permease</fullName>
    </submittedName>
</protein>
<evidence type="ECO:0000256" key="2">
    <source>
        <dbReference type="ARBA" id="ARBA00022448"/>
    </source>
</evidence>